<reference evidence="8 9" key="1">
    <citation type="submission" date="2012-02" db="EMBL/GenBank/DDBJ databases">
        <title>The Genome Sequence of Bacteroides fragilis CL07T12C05.</title>
        <authorList>
            <consortium name="The Broad Institute Genome Sequencing Platform"/>
            <person name="Earl A."/>
            <person name="Ward D."/>
            <person name="Feldgarden M."/>
            <person name="Gevers D."/>
            <person name="Zitomersky N.L."/>
            <person name="Coyne M.J."/>
            <person name="Comstock L.E."/>
            <person name="Young S.K."/>
            <person name="Zeng Q."/>
            <person name="Gargeya S."/>
            <person name="Fitzgerald M."/>
            <person name="Haas B."/>
            <person name="Abouelleil A."/>
            <person name="Alvarado L."/>
            <person name="Arachchi H.M."/>
            <person name="Berlin A."/>
            <person name="Chapman S.B."/>
            <person name="Gearin G."/>
            <person name="Goldberg J."/>
            <person name="Griggs A."/>
            <person name="Gujja S."/>
            <person name="Hansen M."/>
            <person name="Heiman D."/>
            <person name="Howarth C."/>
            <person name="Larimer J."/>
            <person name="Lui A."/>
            <person name="MacDonald P.J.P."/>
            <person name="McCowen C."/>
            <person name="Montmayeur A."/>
            <person name="Murphy C."/>
            <person name="Neiman D."/>
            <person name="Pearson M."/>
            <person name="Priest M."/>
            <person name="Roberts A."/>
            <person name="Saif S."/>
            <person name="Shea T."/>
            <person name="Sisk P."/>
            <person name="Stolte C."/>
            <person name="Sykes S."/>
            <person name="Wortman J."/>
            <person name="Nusbaum C."/>
            <person name="Birren B."/>
        </authorList>
    </citation>
    <scope>NUCLEOTIDE SEQUENCE [LARGE SCALE GENOMIC DNA]</scope>
    <source>
        <strain evidence="8 9">CL07T12C05</strain>
    </source>
</reference>
<gene>
    <name evidence="8" type="ORF">HMPREF1056_03253</name>
</gene>
<keyword evidence="5 6" id="KW-0472">Membrane</keyword>
<name>A0A0E2ALM6_BACFG</name>
<dbReference type="InterPro" id="IPR025988">
    <property type="entry name" value="YWFCY_dom"/>
</dbReference>
<organism evidence="8 9">
    <name type="scientific">Bacteroides fragilis CL07T12C05</name>
    <dbReference type="NCBI Taxonomy" id="997883"/>
    <lineage>
        <taxon>Bacteria</taxon>
        <taxon>Pseudomonadati</taxon>
        <taxon>Bacteroidota</taxon>
        <taxon>Bacteroidia</taxon>
        <taxon>Bacteroidales</taxon>
        <taxon>Bacteroidaceae</taxon>
        <taxon>Bacteroides</taxon>
    </lineage>
</organism>
<protein>
    <recommendedName>
        <fullName evidence="7">YWFCY domain-containing protein</fullName>
    </recommendedName>
</protein>
<dbReference type="AlphaFoldDB" id="A0A0E2ALM6"/>
<sequence length="191" mass="22049">MSQEDARGLGKTTDFMRAVSILFLVMNVYYFCYPFFHRLGCTNGMADRILLNLQRDTGLFTHSLVTKSFCLMFLLFSAMGARGRREMEMSRLRIGCVLICGLSFYFSSELLLTSPWDIRLVTLLYVSAVTAGYICLLTAGMWAGRLLGSRLMDDVFNEENESFMQETRLMTNKYSVNLPTRFHYNRKWHDG</sequence>
<dbReference type="InterPro" id="IPR051539">
    <property type="entry name" value="T4SS-coupling_protein"/>
</dbReference>
<comment type="subcellular location">
    <subcellularLocation>
        <location evidence="1">Cell membrane</location>
        <topology evidence="1">Multi-pass membrane protein</topology>
    </subcellularLocation>
</comment>
<evidence type="ECO:0000256" key="6">
    <source>
        <dbReference type="SAM" id="Phobius"/>
    </source>
</evidence>
<dbReference type="HOGENOM" id="CLU_059154_1_0_10"/>
<feature type="domain" description="YWFCY" evidence="7">
    <location>
        <begin position="4"/>
        <end position="147"/>
    </location>
</feature>
<feature type="transmembrane region" description="Helical" evidence="6">
    <location>
        <begin position="118"/>
        <end position="142"/>
    </location>
</feature>
<comment type="caution">
    <text evidence="8">The sequence shown here is derived from an EMBL/GenBank/DDBJ whole genome shotgun (WGS) entry which is preliminary data.</text>
</comment>
<dbReference type="Pfam" id="PF14293">
    <property type="entry name" value="YWFCY"/>
    <property type="match status" value="1"/>
</dbReference>
<dbReference type="PANTHER" id="PTHR37937">
    <property type="entry name" value="CONJUGATIVE TRANSFER: DNA TRANSPORT"/>
    <property type="match status" value="1"/>
</dbReference>
<evidence type="ECO:0000256" key="4">
    <source>
        <dbReference type="ARBA" id="ARBA00022989"/>
    </source>
</evidence>
<keyword evidence="3 6" id="KW-0812">Transmembrane</keyword>
<evidence type="ECO:0000256" key="3">
    <source>
        <dbReference type="ARBA" id="ARBA00022692"/>
    </source>
</evidence>
<dbReference type="EMBL" id="AGXN01000019">
    <property type="protein sequence ID" value="EIY92965.1"/>
    <property type="molecule type" value="Genomic_DNA"/>
</dbReference>
<dbReference type="Proteomes" id="UP000003879">
    <property type="component" value="Unassembled WGS sequence"/>
</dbReference>
<evidence type="ECO:0000256" key="5">
    <source>
        <dbReference type="ARBA" id="ARBA00023136"/>
    </source>
</evidence>
<dbReference type="PATRIC" id="fig|997883.3.peg.3411"/>
<keyword evidence="2" id="KW-1003">Cell membrane</keyword>
<evidence type="ECO:0000256" key="1">
    <source>
        <dbReference type="ARBA" id="ARBA00004651"/>
    </source>
</evidence>
<dbReference type="PANTHER" id="PTHR37937:SF1">
    <property type="entry name" value="CONJUGATIVE TRANSFER: DNA TRANSPORT"/>
    <property type="match status" value="1"/>
</dbReference>
<evidence type="ECO:0000313" key="9">
    <source>
        <dbReference type="Proteomes" id="UP000003879"/>
    </source>
</evidence>
<evidence type="ECO:0000256" key="2">
    <source>
        <dbReference type="ARBA" id="ARBA00022475"/>
    </source>
</evidence>
<dbReference type="GO" id="GO:0005886">
    <property type="term" value="C:plasma membrane"/>
    <property type="evidence" value="ECO:0007669"/>
    <property type="project" value="UniProtKB-SubCell"/>
</dbReference>
<feature type="transmembrane region" description="Helical" evidence="6">
    <location>
        <begin position="59"/>
        <end position="80"/>
    </location>
</feature>
<evidence type="ECO:0000313" key="8">
    <source>
        <dbReference type="EMBL" id="EIY92965.1"/>
    </source>
</evidence>
<proteinExistence type="predicted"/>
<feature type="transmembrane region" description="Helical" evidence="6">
    <location>
        <begin position="92"/>
        <end position="112"/>
    </location>
</feature>
<feature type="transmembrane region" description="Helical" evidence="6">
    <location>
        <begin position="21"/>
        <end position="39"/>
    </location>
</feature>
<keyword evidence="4 6" id="KW-1133">Transmembrane helix</keyword>
<evidence type="ECO:0000259" key="7">
    <source>
        <dbReference type="Pfam" id="PF14293"/>
    </source>
</evidence>
<accession>A0A0E2ALM6</accession>